<evidence type="ECO:0000313" key="2">
    <source>
        <dbReference type="Proteomes" id="UP001187531"/>
    </source>
</evidence>
<reference evidence="1" key="1">
    <citation type="submission" date="2023-07" db="EMBL/GenBank/DDBJ databases">
        <title>Chromosome-level genome assembly of Artemia franciscana.</title>
        <authorList>
            <person name="Jo E."/>
        </authorList>
    </citation>
    <scope>NUCLEOTIDE SEQUENCE</scope>
    <source>
        <tissue evidence="1">Whole body</tissue>
    </source>
</reference>
<evidence type="ECO:0000313" key="1">
    <source>
        <dbReference type="EMBL" id="KAK2711000.1"/>
    </source>
</evidence>
<sequence>MNQVVKRHLKTCFLGHATEEDLKSEILKEIDGSSLSLSKLLTLSRDGPNVSKKLFRLMDSEKRKVTNGDGLLNISTCRIDIVHNALCKSLEDVRETCSDLIVKMYYFFHDWPAQLEDFKILQKTGVPRLNFFKHVPARWLSICPAAARLIELWPAIVEYFTVFILKKNSSFMRSNAYNEIAKVLKRSTLKVDFQFIDDSFSLFTRSTLKFQREELLIHEIFMELELLVRTLAGRILKAEAAQKLLEDLSPRQFEYDKNALPILWRSSDLSELLTSLQNMCFC</sequence>
<name>A0AA88L7J8_ARTSF</name>
<gene>
    <name evidence="1" type="ORF">QYM36_012238</name>
</gene>
<dbReference type="Proteomes" id="UP001187531">
    <property type="component" value="Unassembled WGS sequence"/>
</dbReference>
<dbReference type="AlphaFoldDB" id="A0AA88L7J8"/>
<dbReference type="PANTHER" id="PTHR37162:SF11">
    <property type="match status" value="1"/>
</dbReference>
<proteinExistence type="predicted"/>
<dbReference type="PANTHER" id="PTHR37162">
    <property type="entry name" value="HAT FAMILY DIMERISATION DOMAINCONTAINING PROTEIN-RELATED"/>
    <property type="match status" value="1"/>
</dbReference>
<organism evidence="1 2">
    <name type="scientific">Artemia franciscana</name>
    <name type="common">Brine shrimp</name>
    <name type="synonym">Artemia sanfranciscana</name>
    <dbReference type="NCBI Taxonomy" id="6661"/>
    <lineage>
        <taxon>Eukaryota</taxon>
        <taxon>Metazoa</taxon>
        <taxon>Ecdysozoa</taxon>
        <taxon>Arthropoda</taxon>
        <taxon>Crustacea</taxon>
        <taxon>Branchiopoda</taxon>
        <taxon>Anostraca</taxon>
        <taxon>Artemiidae</taxon>
        <taxon>Artemia</taxon>
    </lineage>
</organism>
<keyword evidence="2" id="KW-1185">Reference proteome</keyword>
<protein>
    <submittedName>
        <fullName evidence="1">Uncharacterized protein</fullName>
    </submittedName>
</protein>
<accession>A0AA88L7J8</accession>
<comment type="caution">
    <text evidence="1">The sequence shown here is derived from an EMBL/GenBank/DDBJ whole genome shotgun (WGS) entry which is preliminary data.</text>
</comment>
<dbReference type="EMBL" id="JAVRJZ010000016">
    <property type="protein sequence ID" value="KAK2711000.1"/>
    <property type="molecule type" value="Genomic_DNA"/>
</dbReference>